<keyword evidence="8" id="KW-0805">Transcription regulation</keyword>
<name>A0A8T2IKB7_9PIPI</name>
<evidence type="ECO:0000256" key="6">
    <source>
        <dbReference type="ARBA" id="ARBA00022771"/>
    </source>
</evidence>
<dbReference type="InterPro" id="IPR001723">
    <property type="entry name" value="Nuclear_hrmn_rcpt"/>
</dbReference>
<comment type="caution">
    <text evidence="16">The sequence shown here is derived from an EMBL/GenBank/DDBJ whole genome shotgun (WGS) entry which is preliminary data.</text>
</comment>
<keyword evidence="17" id="KW-1185">Reference proteome</keyword>
<dbReference type="Gene3D" id="1.10.565.10">
    <property type="entry name" value="Retinoid X Receptor"/>
    <property type="match status" value="1"/>
</dbReference>
<evidence type="ECO:0000259" key="15">
    <source>
        <dbReference type="PROSITE" id="PS51843"/>
    </source>
</evidence>
<dbReference type="GO" id="GO:0000978">
    <property type="term" value="F:RNA polymerase II cis-regulatory region sequence-specific DNA binding"/>
    <property type="evidence" value="ECO:0007669"/>
    <property type="project" value="TreeGrafter"/>
</dbReference>
<evidence type="ECO:0000256" key="1">
    <source>
        <dbReference type="ARBA" id="ARBA00004245"/>
    </source>
</evidence>
<dbReference type="InterPro" id="IPR001728">
    <property type="entry name" value="ThyrH_rcpt"/>
</dbReference>
<dbReference type="Proteomes" id="UP000812440">
    <property type="component" value="Unassembled WGS sequence"/>
</dbReference>
<feature type="domain" description="NR LBD" evidence="15">
    <location>
        <begin position="23"/>
        <end position="250"/>
    </location>
</feature>
<evidence type="ECO:0000256" key="9">
    <source>
        <dbReference type="ARBA" id="ARBA00023125"/>
    </source>
</evidence>
<evidence type="ECO:0000256" key="11">
    <source>
        <dbReference type="ARBA" id="ARBA00023163"/>
    </source>
</evidence>
<dbReference type="EMBL" id="JAACNH010000445">
    <property type="protein sequence ID" value="KAG8430981.1"/>
    <property type="molecule type" value="Genomic_DNA"/>
</dbReference>
<dbReference type="PANTHER" id="PTHR24082">
    <property type="entry name" value="NUCLEAR HORMONE RECEPTOR"/>
    <property type="match status" value="1"/>
</dbReference>
<dbReference type="SUPFAM" id="SSF48508">
    <property type="entry name" value="Nuclear receptor ligand-binding domain"/>
    <property type="match status" value="1"/>
</dbReference>
<keyword evidence="5" id="KW-0479">Metal-binding</keyword>
<evidence type="ECO:0000256" key="13">
    <source>
        <dbReference type="ARBA" id="ARBA00023212"/>
    </source>
</evidence>
<gene>
    <name evidence="16" type="ORF">GDO86_019620</name>
</gene>
<dbReference type="GO" id="GO:0030154">
    <property type="term" value="P:cell differentiation"/>
    <property type="evidence" value="ECO:0007669"/>
    <property type="project" value="TreeGrafter"/>
</dbReference>
<keyword evidence="3" id="KW-0963">Cytoplasm</keyword>
<evidence type="ECO:0000256" key="14">
    <source>
        <dbReference type="ARBA" id="ARBA00023242"/>
    </source>
</evidence>
<accession>A0A8T2IKB7</accession>
<evidence type="ECO:0000256" key="8">
    <source>
        <dbReference type="ARBA" id="ARBA00023015"/>
    </source>
</evidence>
<dbReference type="SMART" id="SM00430">
    <property type="entry name" value="HOLI"/>
    <property type="match status" value="1"/>
</dbReference>
<keyword evidence="13" id="KW-0206">Cytoskeleton</keyword>
<dbReference type="GO" id="GO:0004879">
    <property type="term" value="F:nuclear receptor activity"/>
    <property type="evidence" value="ECO:0007669"/>
    <property type="project" value="InterPro"/>
</dbReference>
<keyword evidence="11" id="KW-0804">Transcription</keyword>
<comment type="subcellular location">
    <subcellularLocation>
        <location evidence="1">Cytoplasm</location>
        <location evidence="1">Cytoskeleton</location>
    </subcellularLocation>
</comment>
<evidence type="ECO:0000313" key="17">
    <source>
        <dbReference type="Proteomes" id="UP000812440"/>
    </source>
</evidence>
<dbReference type="InterPro" id="IPR000536">
    <property type="entry name" value="Nucl_hrmn_rcpt_lig-bd"/>
</dbReference>
<reference evidence="16" key="1">
    <citation type="thesis" date="2020" institute="ProQuest LLC" country="789 East Eisenhower Parkway, Ann Arbor, MI, USA">
        <title>Comparative Genomics and Chromosome Evolution.</title>
        <authorList>
            <person name="Mudd A.B."/>
        </authorList>
    </citation>
    <scope>NUCLEOTIDE SEQUENCE</scope>
    <source>
        <strain evidence="16">Female2</strain>
        <tissue evidence="16">Blood</tissue>
    </source>
</reference>
<comment type="similarity">
    <text evidence="2">Belongs to the nuclear hormone receptor family. NR1 subfamily.</text>
</comment>
<dbReference type="Pfam" id="PF00104">
    <property type="entry name" value="Hormone_recep"/>
    <property type="match status" value="1"/>
</dbReference>
<evidence type="ECO:0000256" key="10">
    <source>
        <dbReference type="ARBA" id="ARBA00023159"/>
    </source>
</evidence>
<dbReference type="GO" id="GO:0005856">
    <property type="term" value="C:cytoskeleton"/>
    <property type="evidence" value="ECO:0007669"/>
    <property type="project" value="UniProtKB-SubCell"/>
</dbReference>
<keyword evidence="9" id="KW-0238">DNA-binding</keyword>
<organism evidence="16 17">
    <name type="scientific">Hymenochirus boettgeri</name>
    <name type="common">Congo dwarf clawed frog</name>
    <dbReference type="NCBI Taxonomy" id="247094"/>
    <lineage>
        <taxon>Eukaryota</taxon>
        <taxon>Metazoa</taxon>
        <taxon>Chordata</taxon>
        <taxon>Craniata</taxon>
        <taxon>Vertebrata</taxon>
        <taxon>Euteleostomi</taxon>
        <taxon>Amphibia</taxon>
        <taxon>Batrachia</taxon>
        <taxon>Anura</taxon>
        <taxon>Pipoidea</taxon>
        <taxon>Pipidae</taxon>
        <taxon>Pipinae</taxon>
        <taxon>Hymenochirus</taxon>
    </lineage>
</organism>
<keyword evidence="12" id="KW-0675">Receptor</keyword>
<evidence type="ECO:0000256" key="3">
    <source>
        <dbReference type="ARBA" id="ARBA00022490"/>
    </source>
</evidence>
<dbReference type="PANTHER" id="PTHR24082:SF231">
    <property type="entry name" value="NUCLEAR RECEPTOR SUBFAMILY 1 GROUP I MEMBER 3"/>
    <property type="match status" value="1"/>
</dbReference>
<evidence type="ECO:0000256" key="2">
    <source>
        <dbReference type="ARBA" id="ARBA00008092"/>
    </source>
</evidence>
<dbReference type="GO" id="GO:0000122">
    <property type="term" value="P:negative regulation of transcription by RNA polymerase II"/>
    <property type="evidence" value="ECO:0007669"/>
    <property type="project" value="TreeGrafter"/>
</dbReference>
<keyword evidence="4" id="KW-0597">Phosphoprotein</keyword>
<evidence type="ECO:0000313" key="16">
    <source>
        <dbReference type="EMBL" id="KAG8430981.1"/>
    </source>
</evidence>
<dbReference type="PROSITE" id="PS51843">
    <property type="entry name" value="NR_LBD"/>
    <property type="match status" value="1"/>
</dbReference>
<keyword evidence="6" id="KW-0863">Zinc-finger</keyword>
<proteinExistence type="inferred from homology"/>
<dbReference type="PRINTS" id="PR00546">
    <property type="entry name" value="THYROIDHORMR"/>
</dbReference>
<dbReference type="GO" id="GO:0008270">
    <property type="term" value="F:zinc ion binding"/>
    <property type="evidence" value="ECO:0007669"/>
    <property type="project" value="UniProtKB-KW"/>
</dbReference>
<keyword evidence="14" id="KW-0539">Nucleus</keyword>
<dbReference type="AlphaFoldDB" id="A0A8T2IKB7"/>
<evidence type="ECO:0000256" key="12">
    <source>
        <dbReference type="ARBA" id="ARBA00023170"/>
    </source>
</evidence>
<dbReference type="InterPro" id="IPR035500">
    <property type="entry name" value="NHR-like_dom_sf"/>
</dbReference>
<dbReference type="GO" id="GO:0045944">
    <property type="term" value="P:positive regulation of transcription by RNA polymerase II"/>
    <property type="evidence" value="ECO:0007669"/>
    <property type="project" value="TreeGrafter"/>
</dbReference>
<protein>
    <recommendedName>
        <fullName evidence="15">NR LBD domain-containing protein</fullName>
    </recommendedName>
</protein>
<dbReference type="PRINTS" id="PR00398">
    <property type="entry name" value="STRDHORMONER"/>
</dbReference>
<evidence type="ECO:0000256" key="4">
    <source>
        <dbReference type="ARBA" id="ARBA00022553"/>
    </source>
</evidence>
<sequence>MQIHILPNNNYTKPILSSCSIGSASPHMGLCQSNYPDLSSDLQQMKDSSTLSDVYNVLPHFADLSTYMIQQVIQFSKEIPAFRALTIEDQISLLKGSTMEVSNIQFNRDFNVETKMWQCGKIRFSIDDGAIAGFQQLYLEPLQKFHLSLRQLNLDQAEYVLLEALILFSPDRPGIMERKVIDEIQEKLAITLKCYIDDHHPLPEGRFLYPKLLSLLAELRTLNEENTRQILHIQDVSSDAMTPLMKEILC</sequence>
<dbReference type="InterPro" id="IPR050234">
    <property type="entry name" value="Nuclear_hormone_rcpt_NR1"/>
</dbReference>
<keyword evidence="7" id="KW-0862">Zinc</keyword>
<keyword evidence="10" id="KW-0010">Activator</keyword>
<dbReference type="OrthoDB" id="6355676at2759"/>
<evidence type="ECO:0000256" key="7">
    <source>
        <dbReference type="ARBA" id="ARBA00022833"/>
    </source>
</evidence>
<evidence type="ECO:0000256" key="5">
    <source>
        <dbReference type="ARBA" id="ARBA00022723"/>
    </source>
</evidence>